<accession>F8P850</accession>
<dbReference type="KEGG" id="sla:SERLADRAFT_373390"/>
<sequence length="181" mass="20550">MCKPCGQISVWLPLANKRKLVQDPLNHCGRCIICEVIVAEIDCVAEKMLLHEPDDFAQHKPKGKKIGLQALVYLGLHHRWSSDGHNKLILIGFPIWGLGLWVVPNNRLKTTIGYLYLSLVYELKVANPKIGMSLHNMIDCGSETTEMYKYTNALPEYFSPYLSPDKIPAHRFLKSVHNITI</sequence>
<reference evidence="1" key="1">
    <citation type="submission" date="2011-04" db="EMBL/GenBank/DDBJ databases">
        <title>Evolution of plant cell wall degrading machinery underlies the functional diversity of forest fungi.</title>
        <authorList>
            <consortium name="US DOE Joint Genome Institute (JGI-PGF)"/>
            <person name="Eastwood D.C."/>
            <person name="Floudas D."/>
            <person name="Binder M."/>
            <person name="Majcherczyk A."/>
            <person name="Schneider P."/>
            <person name="Aerts A."/>
            <person name="Asiegbu F.O."/>
            <person name="Baker S.E."/>
            <person name="Barry K."/>
            <person name="Bendiksby M."/>
            <person name="Blumentritt M."/>
            <person name="Coutinho P.M."/>
            <person name="Cullen D."/>
            <person name="Cullen D."/>
            <person name="Gathman A."/>
            <person name="Goodell B."/>
            <person name="Henrissat B."/>
            <person name="Ihrmark K."/>
            <person name="Kauserud H."/>
            <person name="Kohler A."/>
            <person name="LaButti K."/>
            <person name="Lapidus A."/>
            <person name="Lavin J.L."/>
            <person name="Lee Y.-H."/>
            <person name="Lindquist E."/>
            <person name="Lilly W."/>
            <person name="Lucas S."/>
            <person name="Morin E."/>
            <person name="Murat C."/>
            <person name="Oguiza J.A."/>
            <person name="Park J."/>
            <person name="Pisabarro A.G."/>
            <person name="Riley R."/>
            <person name="Rosling A."/>
            <person name="Salamov A."/>
            <person name="Schmidt O."/>
            <person name="Schmutz J."/>
            <person name="Skrede I."/>
            <person name="Stenlid J."/>
            <person name="Wiebenga A."/>
            <person name="Xie X."/>
            <person name="Kues U."/>
            <person name="Hibbett D.S."/>
            <person name="Hoffmeister D."/>
            <person name="Hogberg N."/>
            <person name="Martin F."/>
            <person name="Grigoriev I.V."/>
            <person name="Watkinson S.C."/>
        </authorList>
    </citation>
    <scope>NUCLEOTIDE SEQUENCE</scope>
    <source>
        <strain evidence="1">S7.9</strain>
    </source>
</reference>
<proteinExistence type="predicted"/>
<protein>
    <submittedName>
        <fullName evidence="1">Uncharacterized protein</fullName>
    </submittedName>
</protein>
<dbReference type="OrthoDB" id="5392716at2759"/>
<dbReference type="GeneID" id="18810470"/>
<dbReference type="HOGENOM" id="CLU_039761_0_2_1"/>
<evidence type="ECO:0000313" key="1">
    <source>
        <dbReference type="EMBL" id="EGO20607.1"/>
    </source>
</evidence>
<gene>
    <name evidence="1" type="ORF">SERLADRAFT_373390</name>
</gene>
<dbReference type="AlphaFoldDB" id="F8P850"/>
<dbReference type="EMBL" id="GL945440">
    <property type="protein sequence ID" value="EGO20607.1"/>
    <property type="molecule type" value="Genomic_DNA"/>
</dbReference>
<organism>
    <name type="scientific">Serpula lacrymans var. lacrymans (strain S7.9)</name>
    <name type="common">Dry rot fungus</name>
    <dbReference type="NCBI Taxonomy" id="578457"/>
    <lineage>
        <taxon>Eukaryota</taxon>
        <taxon>Fungi</taxon>
        <taxon>Dikarya</taxon>
        <taxon>Basidiomycota</taxon>
        <taxon>Agaricomycotina</taxon>
        <taxon>Agaricomycetes</taxon>
        <taxon>Agaricomycetidae</taxon>
        <taxon>Boletales</taxon>
        <taxon>Coniophorineae</taxon>
        <taxon>Serpulaceae</taxon>
        <taxon>Serpula</taxon>
    </lineage>
</organism>
<dbReference type="RefSeq" id="XP_007322573.1">
    <property type="nucleotide sequence ID" value="XM_007322511.1"/>
</dbReference>
<dbReference type="Proteomes" id="UP000008064">
    <property type="component" value="Unassembled WGS sequence"/>
</dbReference>
<name>F8P850_SERL9</name>